<dbReference type="RefSeq" id="WP_092499314.1">
    <property type="nucleotide sequence ID" value="NZ_FOFG01000018.1"/>
</dbReference>
<protein>
    <submittedName>
        <fullName evidence="2">Lysophospholipase</fullName>
    </submittedName>
</protein>
<dbReference type="InterPro" id="IPR029058">
    <property type="entry name" value="AB_hydrolase_fold"/>
</dbReference>
<evidence type="ECO:0000313" key="2">
    <source>
        <dbReference type="EMBL" id="SER43283.1"/>
    </source>
</evidence>
<dbReference type="STRING" id="1855383.SAMN05216548_11860"/>
<dbReference type="Pfam" id="PF12146">
    <property type="entry name" value="Hydrolase_4"/>
    <property type="match status" value="1"/>
</dbReference>
<dbReference type="EMBL" id="FOFG01000018">
    <property type="protein sequence ID" value="SER43283.1"/>
    <property type="molecule type" value="Genomic_DNA"/>
</dbReference>
<evidence type="ECO:0000259" key="1">
    <source>
        <dbReference type="Pfam" id="PF12146"/>
    </source>
</evidence>
<feature type="domain" description="Serine aminopeptidase S33" evidence="1">
    <location>
        <begin position="40"/>
        <end position="292"/>
    </location>
</feature>
<dbReference type="Gene3D" id="3.40.50.1820">
    <property type="entry name" value="alpha/beta hydrolase"/>
    <property type="match status" value="1"/>
</dbReference>
<sequence length="307" mass="33827">MAELVDIPENPVPAGAVAITVTTPDGIALRAARWAAPPGRPRGTVLIVNGRTEFIERYFETVGDLKRRGYAVAAFDWRGQGGSQRLLADPRKGYVRSFSDYVTDLQTVMSNVVLSDCPPPYYLLAHSTGGAVALLYAERARTQIERMVLNAPLVGLPHRVMLMRPLLATLSALQLGKLSVPGRKDPITDAFERNVVTSDPGRYHRRSFVLEANPALGIGLPTIGWTAAAFRAMRRLNDPGFAESLRLPTLFVLPGDDRVVDPFAVERLAGRLKSAALVRVSGARHELLMERDCYREQFWAAFDAFML</sequence>
<dbReference type="PANTHER" id="PTHR11614">
    <property type="entry name" value="PHOSPHOLIPASE-RELATED"/>
    <property type="match status" value="1"/>
</dbReference>
<reference evidence="2 3" key="1">
    <citation type="submission" date="2016-10" db="EMBL/GenBank/DDBJ databases">
        <authorList>
            <person name="de Groot N.N."/>
        </authorList>
    </citation>
    <scope>NUCLEOTIDE SEQUENCE [LARGE SCALE GENOMIC DNA]</scope>
    <source>
        <strain evidence="2 3">A52C2</strain>
    </source>
</reference>
<dbReference type="InterPro" id="IPR051044">
    <property type="entry name" value="MAG_DAG_Lipase"/>
</dbReference>
<dbReference type="AlphaFoldDB" id="A0A1H9P6S3"/>
<organism evidence="2 3">
    <name type="scientific">Faunimonas pinastri</name>
    <dbReference type="NCBI Taxonomy" id="1855383"/>
    <lineage>
        <taxon>Bacteria</taxon>
        <taxon>Pseudomonadati</taxon>
        <taxon>Pseudomonadota</taxon>
        <taxon>Alphaproteobacteria</taxon>
        <taxon>Hyphomicrobiales</taxon>
        <taxon>Afifellaceae</taxon>
        <taxon>Faunimonas</taxon>
    </lineage>
</organism>
<dbReference type="SUPFAM" id="SSF53474">
    <property type="entry name" value="alpha/beta-Hydrolases"/>
    <property type="match status" value="1"/>
</dbReference>
<name>A0A1H9P6S3_9HYPH</name>
<proteinExistence type="predicted"/>
<dbReference type="InterPro" id="IPR022742">
    <property type="entry name" value="Hydrolase_4"/>
</dbReference>
<dbReference type="Proteomes" id="UP000199647">
    <property type="component" value="Unassembled WGS sequence"/>
</dbReference>
<dbReference type="OrthoDB" id="9788260at2"/>
<keyword evidence="3" id="KW-1185">Reference proteome</keyword>
<accession>A0A1H9P6S3</accession>
<gene>
    <name evidence="2" type="ORF">SAMN05216548_11860</name>
</gene>
<evidence type="ECO:0000313" key="3">
    <source>
        <dbReference type="Proteomes" id="UP000199647"/>
    </source>
</evidence>